<dbReference type="SUPFAM" id="SSF50022">
    <property type="entry name" value="ISP domain"/>
    <property type="match status" value="1"/>
</dbReference>
<dbReference type="Pfam" id="PF19112">
    <property type="entry name" value="VanA_C"/>
    <property type="match status" value="1"/>
</dbReference>
<evidence type="ECO:0000313" key="8">
    <source>
        <dbReference type="Proteomes" id="UP000414233"/>
    </source>
</evidence>
<dbReference type="InterPro" id="IPR036922">
    <property type="entry name" value="Rieske_2Fe-2S_sf"/>
</dbReference>
<keyword evidence="5" id="KW-0411">Iron-sulfur</keyword>
<gene>
    <name evidence="7" type="primary">tsaM1_3</name>
    <name evidence="7" type="ORF">PTE30175_03931</name>
</gene>
<evidence type="ECO:0000256" key="2">
    <source>
        <dbReference type="ARBA" id="ARBA00022723"/>
    </source>
</evidence>
<dbReference type="Pfam" id="PF00355">
    <property type="entry name" value="Rieske"/>
    <property type="match status" value="1"/>
</dbReference>
<keyword evidence="2" id="KW-0479">Metal-binding</keyword>
<dbReference type="PANTHER" id="PTHR21266">
    <property type="entry name" value="IRON-SULFUR DOMAIN CONTAINING PROTEIN"/>
    <property type="match status" value="1"/>
</dbReference>
<proteinExistence type="predicted"/>
<dbReference type="AlphaFoldDB" id="A0A5E4XQ69"/>
<dbReference type="GO" id="GO:0051537">
    <property type="term" value="F:2 iron, 2 sulfur cluster binding"/>
    <property type="evidence" value="ECO:0007669"/>
    <property type="project" value="UniProtKB-KW"/>
</dbReference>
<dbReference type="Gene3D" id="3.90.380.10">
    <property type="entry name" value="Naphthalene 1,2-dioxygenase Alpha Subunit, Chain A, domain 1"/>
    <property type="match status" value="1"/>
</dbReference>
<keyword evidence="1" id="KW-0001">2Fe-2S</keyword>
<evidence type="ECO:0000256" key="5">
    <source>
        <dbReference type="ARBA" id="ARBA00023014"/>
    </source>
</evidence>
<evidence type="ECO:0000313" key="7">
    <source>
        <dbReference type="EMBL" id="VVE38470.1"/>
    </source>
</evidence>
<accession>A0A5E4XQ69</accession>
<feature type="domain" description="Rieske" evidence="6">
    <location>
        <begin position="8"/>
        <end position="110"/>
    </location>
</feature>
<keyword evidence="7" id="KW-0503">Monooxygenase</keyword>
<evidence type="ECO:0000256" key="1">
    <source>
        <dbReference type="ARBA" id="ARBA00022714"/>
    </source>
</evidence>
<dbReference type="InterPro" id="IPR017941">
    <property type="entry name" value="Rieske_2Fe-2S"/>
</dbReference>
<dbReference type="Proteomes" id="UP000414233">
    <property type="component" value="Unassembled WGS sequence"/>
</dbReference>
<dbReference type="InterPro" id="IPR044043">
    <property type="entry name" value="VanA_C_cat"/>
</dbReference>
<evidence type="ECO:0000256" key="3">
    <source>
        <dbReference type="ARBA" id="ARBA00023002"/>
    </source>
</evidence>
<organism evidence="7 8">
    <name type="scientific">Pandoraea terrae</name>
    <dbReference type="NCBI Taxonomy" id="1537710"/>
    <lineage>
        <taxon>Bacteria</taxon>
        <taxon>Pseudomonadati</taxon>
        <taxon>Pseudomonadota</taxon>
        <taxon>Betaproteobacteria</taxon>
        <taxon>Burkholderiales</taxon>
        <taxon>Burkholderiaceae</taxon>
        <taxon>Pandoraea</taxon>
    </lineage>
</organism>
<protein>
    <submittedName>
        <fullName evidence="7">Toluene-4-sulfonate monooxygenase system iron-sulfur subunit TsaM1</fullName>
        <ecNumber evidence="7">1.14.14.-</ecNumber>
    </submittedName>
</protein>
<keyword evidence="8" id="KW-1185">Reference proteome</keyword>
<dbReference type="InterPro" id="IPR050584">
    <property type="entry name" value="Cholesterol_7-desaturase"/>
</dbReference>
<dbReference type="PANTHER" id="PTHR21266:SF60">
    <property type="entry name" value="3-KETOSTEROID-9-ALPHA-MONOOXYGENASE, OXYGENASE COMPONENT"/>
    <property type="match status" value="1"/>
</dbReference>
<dbReference type="CDD" id="cd08878">
    <property type="entry name" value="RHO_alpha_C_DMO-like"/>
    <property type="match status" value="1"/>
</dbReference>
<dbReference type="GO" id="GO:0004497">
    <property type="term" value="F:monooxygenase activity"/>
    <property type="evidence" value="ECO:0007669"/>
    <property type="project" value="UniProtKB-KW"/>
</dbReference>
<dbReference type="SUPFAM" id="SSF55961">
    <property type="entry name" value="Bet v1-like"/>
    <property type="match status" value="1"/>
</dbReference>
<keyword evidence="4" id="KW-0408">Iron</keyword>
<evidence type="ECO:0000259" key="6">
    <source>
        <dbReference type="PROSITE" id="PS51296"/>
    </source>
</evidence>
<dbReference type="GO" id="GO:0046872">
    <property type="term" value="F:metal ion binding"/>
    <property type="evidence" value="ECO:0007669"/>
    <property type="project" value="UniProtKB-KW"/>
</dbReference>
<dbReference type="EC" id="1.14.14.-" evidence="7"/>
<dbReference type="RefSeq" id="WP_191629146.1">
    <property type="nucleotide sequence ID" value="NZ_CABPRZ010000019.1"/>
</dbReference>
<dbReference type="PROSITE" id="PS51296">
    <property type="entry name" value="RIESKE"/>
    <property type="match status" value="1"/>
</dbReference>
<dbReference type="EMBL" id="CABPRZ010000019">
    <property type="protein sequence ID" value="VVE38470.1"/>
    <property type="molecule type" value="Genomic_DNA"/>
</dbReference>
<keyword evidence="3 7" id="KW-0560">Oxidoreductase</keyword>
<evidence type="ECO:0000256" key="4">
    <source>
        <dbReference type="ARBA" id="ARBA00023004"/>
    </source>
</evidence>
<reference evidence="7 8" key="1">
    <citation type="submission" date="2019-08" db="EMBL/GenBank/DDBJ databases">
        <authorList>
            <person name="Peeters C."/>
        </authorList>
    </citation>
    <scope>NUCLEOTIDE SEQUENCE [LARGE SCALE GENOMIC DNA]</scope>
    <source>
        <strain evidence="7 8">LMG 30175</strain>
    </source>
</reference>
<name>A0A5E4XQ69_9BURK</name>
<dbReference type="Gene3D" id="2.102.10.10">
    <property type="entry name" value="Rieske [2Fe-2S] iron-sulphur domain"/>
    <property type="match status" value="1"/>
</dbReference>
<sequence length="351" mass="39361">MAFLENTWYAAAWSGEVGRQLLPRTFLNQPVVLYRKENGAIAALADRCPHRFVPLHLGKLKGDIVECGYHGLCFKDTGECSFNPHGDGAIPKAARVKSYKVAERHGVVWIWMGDADLADESKIHDFGQFGDSERYASVFGYLHVAANYQLITDNLLDLTHGQYIHPLFANPAGPSTMEPNPPYDENTVWAKFIRRNQYPNKYFEMLGYPGDRRGDHRNYMRWNPPALLLLDVGMTGVGEPHDKGISIPTAHLLTPETESTTHYFWGMARDFRRDDTALGEILLQIGTNVFDNEDKPIIEAQQRSMGSTTELLALKPVLLQTDAPAVRARRILGELIQNEEHGKQAASNVAS</sequence>